<dbReference type="InterPro" id="IPR013087">
    <property type="entry name" value="Znf_C2H2_type"/>
</dbReference>
<evidence type="ECO:0000313" key="10">
    <source>
        <dbReference type="EMBL" id="CED82116.1"/>
    </source>
</evidence>
<dbReference type="InterPro" id="IPR007219">
    <property type="entry name" value="XnlR_reg_dom"/>
</dbReference>
<evidence type="ECO:0000256" key="4">
    <source>
        <dbReference type="ARBA" id="ARBA00022771"/>
    </source>
</evidence>
<dbReference type="GO" id="GO:0000978">
    <property type="term" value="F:RNA polymerase II cis-regulatory region sequence-specific DNA binding"/>
    <property type="evidence" value="ECO:0007669"/>
    <property type="project" value="InterPro"/>
</dbReference>
<dbReference type="PROSITE" id="PS00028">
    <property type="entry name" value="ZINC_FINGER_C2H2_1"/>
    <property type="match status" value="2"/>
</dbReference>
<feature type="region of interest" description="Disordered" evidence="8">
    <location>
        <begin position="182"/>
        <end position="219"/>
    </location>
</feature>
<comment type="subcellular location">
    <subcellularLocation>
        <location evidence="1">Nucleus</location>
    </subcellularLocation>
</comment>
<dbReference type="AlphaFoldDB" id="A0A0F7SL22"/>
<name>A0A0F7SL22_PHARH</name>
<dbReference type="Gene3D" id="3.30.160.60">
    <property type="entry name" value="Classic Zinc Finger"/>
    <property type="match status" value="1"/>
</dbReference>
<dbReference type="PROSITE" id="PS50157">
    <property type="entry name" value="ZINC_FINGER_C2H2_2"/>
    <property type="match status" value="2"/>
</dbReference>
<evidence type="ECO:0000256" key="5">
    <source>
        <dbReference type="ARBA" id="ARBA00022833"/>
    </source>
</evidence>
<protein>
    <recommendedName>
        <fullName evidence="9">C2H2-type domain-containing protein</fullName>
    </recommendedName>
</protein>
<dbReference type="GO" id="GO:0005634">
    <property type="term" value="C:nucleus"/>
    <property type="evidence" value="ECO:0007669"/>
    <property type="project" value="UniProtKB-SubCell"/>
</dbReference>
<dbReference type="GO" id="GO:0006351">
    <property type="term" value="P:DNA-templated transcription"/>
    <property type="evidence" value="ECO:0007669"/>
    <property type="project" value="InterPro"/>
</dbReference>
<feature type="domain" description="C2H2-type" evidence="9">
    <location>
        <begin position="22"/>
        <end position="49"/>
    </location>
</feature>
<dbReference type="GO" id="GO:0000785">
    <property type="term" value="C:chromatin"/>
    <property type="evidence" value="ECO:0007669"/>
    <property type="project" value="TreeGrafter"/>
</dbReference>
<dbReference type="GO" id="GO:0008270">
    <property type="term" value="F:zinc ion binding"/>
    <property type="evidence" value="ECO:0007669"/>
    <property type="project" value="UniProtKB-KW"/>
</dbReference>
<dbReference type="SUPFAM" id="SSF57667">
    <property type="entry name" value="beta-beta-alpha zinc fingers"/>
    <property type="match status" value="1"/>
</dbReference>
<sequence length="679" mass="74260">MPAVATASSSATAQAAAAAQPFQCIVCLKRFTRSENLKRHAALHLSSTETFPCQWCSVSFGRADLRTRHYKTKHTERFEATRALAGPSKPKASRKPSRNKSLSNAAPTSIVSNSPPATLGQSPDQLKLPINNPAFPNINGPDGSWDFEMLGESIAKTGISLPDNHIWTSDFNSNPFATDPAGTSLFGSLPSDSGSTKRDWSATSPGDGSLFARSSTSPGKAASIYDDFVPTSVQISKGVGLFFKHVADFLPFLHQPTFDPAQASPYLVLGLLCLGYQYGDDPAADNLEGSGQDLSSRCFAHGRRLVQQCAEEPSDSAQSLEIVQAYLLFQVYSMMYLVGSSDGLDMHSKIVNISRSSGLMQPLPTSSRLMPDLESLWKEFIKAESHKRTMLTLHHMDALWYQLLSVPRLISHPEIKHSMPCHESVWSIATASDWAHRTLVMKPSAPIPIRFSDAIKKVLCAAETGESCPAEFYTVGVLHFLTSSLREVSGYSAMTGQVSQERFKTLSTSLSAAGPSFRSNLQTASASQRLVLEATWEMAMFEMVSWSSAHMSGVVESSLDAALATASCLANSSGFLIEPDSVRSLQVHANWFLLYLDRTLIVDQEPPFVTFYCFRAWLLALQLLRNGTPDAMSIIGIADGDMESALLWAGRVFERRKRWKVGKLILQNLSSLEELAMSF</sequence>
<evidence type="ECO:0000256" key="7">
    <source>
        <dbReference type="PROSITE-ProRule" id="PRU00042"/>
    </source>
</evidence>
<dbReference type="InterPro" id="IPR036236">
    <property type="entry name" value="Znf_C2H2_sf"/>
</dbReference>
<keyword evidence="5" id="KW-0862">Zinc</keyword>
<dbReference type="InterPro" id="IPR051059">
    <property type="entry name" value="VerF-like"/>
</dbReference>
<evidence type="ECO:0000259" key="9">
    <source>
        <dbReference type="PROSITE" id="PS50157"/>
    </source>
</evidence>
<dbReference type="PANTHER" id="PTHR40626">
    <property type="entry name" value="MIP31509P"/>
    <property type="match status" value="1"/>
</dbReference>
<keyword evidence="3" id="KW-0677">Repeat</keyword>
<accession>A0A0F7SL22</accession>
<evidence type="ECO:0000256" key="1">
    <source>
        <dbReference type="ARBA" id="ARBA00004123"/>
    </source>
</evidence>
<feature type="region of interest" description="Disordered" evidence="8">
    <location>
        <begin position="83"/>
        <end position="137"/>
    </location>
</feature>
<dbReference type="SMART" id="SM00355">
    <property type="entry name" value="ZnF_C2H2"/>
    <property type="match status" value="2"/>
</dbReference>
<keyword evidence="2" id="KW-0479">Metal-binding</keyword>
<dbReference type="GO" id="GO:0000981">
    <property type="term" value="F:DNA-binding transcription factor activity, RNA polymerase II-specific"/>
    <property type="evidence" value="ECO:0007669"/>
    <property type="project" value="InterPro"/>
</dbReference>
<keyword evidence="6" id="KW-0539">Nucleus</keyword>
<evidence type="ECO:0000256" key="6">
    <source>
        <dbReference type="ARBA" id="ARBA00023242"/>
    </source>
</evidence>
<feature type="compositionally biased region" description="Polar residues" evidence="8">
    <location>
        <begin position="99"/>
        <end position="124"/>
    </location>
</feature>
<dbReference type="CDD" id="cd12148">
    <property type="entry name" value="fungal_TF_MHR"/>
    <property type="match status" value="1"/>
</dbReference>
<evidence type="ECO:0000256" key="3">
    <source>
        <dbReference type="ARBA" id="ARBA00022737"/>
    </source>
</evidence>
<proteinExistence type="predicted"/>
<feature type="compositionally biased region" description="Polar residues" evidence="8">
    <location>
        <begin position="201"/>
        <end position="218"/>
    </location>
</feature>
<keyword evidence="4 7" id="KW-0863">Zinc-finger</keyword>
<dbReference type="EMBL" id="LN483124">
    <property type="protein sequence ID" value="CED82116.1"/>
    <property type="molecule type" value="Genomic_DNA"/>
</dbReference>
<organism evidence="10">
    <name type="scientific">Phaffia rhodozyma</name>
    <name type="common">Yeast</name>
    <name type="synonym">Xanthophyllomyces dendrorhous</name>
    <dbReference type="NCBI Taxonomy" id="264483"/>
    <lineage>
        <taxon>Eukaryota</taxon>
        <taxon>Fungi</taxon>
        <taxon>Dikarya</taxon>
        <taxon>Basidiomycota</taxon>
        <taxon>Agaricomycotina</taxon>
        <taxon>Tremellomycetes</taxon>
        <taxon>Cystofilobasidiales</taxon>
        <taxon>Mrakiaceae</taxon>
        <taxon>Phaffia</taxon>
    </lineage>
</organism>
<evidence type="ECO:0000256" key="2">
    <source>
        <dbReference type="ARBA" id="ARBA00022723"/>
    </source>
</evidence>
<evidence type="ECO:0000256" key="8">
    <source>
        <dbReference type="SAM" id="MobiDB-lite"/>
    </source>
</evidence>
<reference evidence="10" key="1">
    <citation type="submission" date="2014-08" db="EMBL/GenBank/DDBJ databases">
        <authorList>
            <person name="Sharma Rahul"/>
            <person name="Thines Marco"/>
        </authorList>
    </citation>
    <scope>NUCLEOTIDE SEQUENCE</scope>
</reference>
<dbReference type="PANTHER" id="PTHR40626:SF11">
    <property type="entry name" value="ZINC FINGER PROTEIN YPR022C"/>
    <property type="match status" value="1"/>
</dbReference>
<dbReference type="Pfam" id="PF04082">
    <property type="entry name" value="Fungal_trans"/>
    <property type="match status" value="1"/>
</dbReference>
<feature type="domain" description="C2H2-type" evidence="9">
    <location>
        <begin position="51"/>
        <end position="79"/>
    </location>
</feature>